<protein>
    <submittedName>
        <fullName evidence="2">Uncharacterized protein</fullName>
    </submittedName>
</protein>
<evidence type="ECO:0000313" key="3">
    <source>
        <dbReference type="Proteomes" id="UP001501822"/>
    </source>
</evidence>
<sequence length="94" mass="10266">MSNVIPLRRPAVRISSPRPRSQDGRSSSSRRIVLDPVQVTFDDTRGVHVAACDRCAETESAYSGGLGWLLDWAETHRCDPELAALLTACDQEAA</sequence>
<organism evidence="2 3">
    <name type="scientific">Actinoallomurus spadix</name>
    <dbReference type="NCBI Taxonomy" id="79912"/>
    <lineage>
        <taxon>Bacteria</taxon>
        <taxon>Bacillati</taxon>
        <taxon>Actinomycetota</taxon>
        <taxon>Actinomycetes</taxon>
        <taxon>Streptosporangiales</taxon>
        <taxon>Thermomonosporaceae</taxon>
        <taxon>Actinoallomurus</taxon>
    </lineage>
</organism>
<keyword evidence="3" id="KW-1185">Reference proteome</keyword>
<name>A0ABP3GQA3_9ACTN</name>
<feature type="region of interest" description="Disordered" evidence="1">
    <location>
        <begin position="1"/>
        <end position="30"/>
    </location>
</feature>
<proteinExistence type="predicted"/>
<reference evidence="3" key="1">
    <citation type="journal article" date="2019" name="Int. J. Syst. Evol. Microbiol.">
        <title>The Global Catalogue of Microorganisms (GCM) 10K type strain sequencing project: providing services to taxonomists for standard genome sequencing and annotation.</title>
        <authorList>
            <consortium name="The Broad Institute Genomics Platform"/>
            <consortium name="The Broad Institute Genome Sequencing Center for Infectious Disease"/>
            <person name="Wu L."/>
            <person name="Ma J."/>
        </authorList>
    </citation>
    <scope>NUCLEOTIDE SEQUENCE [LARGE SCALE GENOMIC DNA]</scope>
    <source>
        <strain evidence="3">JCM 3146</strain>
    </source>
</reference>
<evidence type="ECO:0000313" key="2">
    <source>
        <dbReference type="EMBL" id="GAA0349497.1"/>
    </source>
</evidence>
<dbReference type="Proteomes" id="UP001501822">
    <property type="component" value="Unassembled WGS sequence"/>
</dbReference>
<dbReference type="EMBL" id="BAAABM010000040">
    <property type="protein sequence ID" value="GAA0349497.1"/>
    <property type="molecule type" value="Genomic_DNA"/>
</dbReference>
<comment type="caution">
    <text evidence="2">The sequence shown here is derived from an EMBL/GenBank/DDBJ whole genome shotgun (WGS) entry which is preliminary data.</text>
</comment>
<feature type="compositionally biased region" description="Low complexity" evidence="1">
    <location>
        <begin position="15"/>
        <end position="30"/>
    </location>
</feature>
<gene>
    <name evidence="2" type="ORF">GCM10010151_44030</name>
</gene>
<accession>A0ABP3GQA3</accession>
<dbReference type="RefSeq" id="WP_252811371.1">
    <property type="nucleotide sequence ID" value="NZ_BAAABM010000040.1"/>
</dbReference>
<evidence type="ECO:0000256" key="1">
    <source>
        <dbReference type="SAM" id="MobiDB-lite"/>
    </source>
</evidence>